<feature type="domain" description="DUF218" evidence="2">
    <location>
        <begin position="81"/>
        <end position="240"/>
    </location>
</feature>
<dbReference type="Pfam" id="PF02698">
    <property type="entry name" value="DUF218"/>
    <property type="match status" value="1"/>
</dbReference>
<dbReference type="InterPro" id="IPR014729">
    <property type="entry name" value="Rossmann-like_a/b/a_fold"/>
</dbReference>
<dbReference type="AlphaFoldDB" id="G4WVD7"/>
<dbReference type="GO" id="GO:0043164">
    <property type="term" value="P:Gram-negative-bacterium-type cell wall biogenesis"/>
    <property type="evidence" value="ECO:0007669"/>
    <property type="project" value="TreeGrafter"/>
</dbReference>
<protein>
    <submittedName>
        <fullName evidence="3">YdcF-like protein</fullName>
    </submittedName>
</protein>
<dbReference type="InterPro" id="IPR051599">
    <property type="entry name" value="Cell_Envelope_Assoc"/>
</dbReference>
<sequence length="250" mass="26889">MDPLWLKAVLKALILPPTGLLLLAAVGIACQTRLPRIGRALAAAGVGLLLLLSIPVVSELLTDVVDTSVPLELSKANEANAIVILGGGIRRAAPEYGGDTLATLTLERVRYGARVARLTGLPVLVSGGTVLRGEPEATLMRSVLENEYNVRVRWSEPRSRTTHENAVRSAELLRQEGIRRVVLVAHGFDMRRAIAEFAAQGIETIPAPIGKRGDVSRTILDFLPSMAGLQQSYFATYEILANLVRVSSGR</sequence>
<keyword evidence="1" id="KW-0472">Membrane</keyword>
<feature type="transmembrane region" description="Helical" evidence="1">
    <location>
        <begin position="37"/>
        <end position="57"/>
    </location>
</feature>
<dbReference type="PANTHER" id="PTHR30336:SF4">
    <property type="entry name" value="ENVELOPE BIOGENESIS FACTOR ELYC"/>
    <property type="match status" value="1"/>
</dbReference>
<evidence type="ECO:0000256" key="1">
    <source>
        <dbReference type="SAM" id="Phobius"/>
    </source>
</evidence>
<dbReference type="PANTHER" id="PTHR30336">
    <property type="entry name" value="INNER MEMBRANE PROTEIN, PROBABLE PERMEASE"/>
    <property type="match status" value="1"/>
</dbReference>
<name>G4WVD7_9BACT</name>
<dbReference type="Gene3D" id="3.40.50.620">
    <property type="entry name" value="HUPs"/>
    <property type="match status" value="1"/>
</dbReference>
<feature type="transmembrane region" description="Helical" evidence="1">
    <location>
        <begin position="12"/>
        <end position="30"/>
    </location>
</feature>
<dbReference type="EMBL" id="JF429408">
    <property type="protein sequence ID" value="AEQ20389.1"/>
    <property type="molecule type" value="Genomic_DNA"/>
</dbReference>
<accession>G4WVD7</accession>
<organism evidence="3">
    <name type="scientific">uncultured bacterium CSL11</name>
    <dbReference type="NCBI Taxonomy" id="1091566"/>
    <lineage>
        <taxon>Bacteria</taxon>
        <taxon>environmental samples</taxon>
    </lineage>
</organism>
<keyword evidence="1" id="KW-1133">Transmembrane helix</keyword>
<dbReference type="GO" id="GO:0000270">
    <property type="term" value="P:peptidoglycan metabolic process"/>
    <property type="evidence" value="ECO:0007669"/>
    <property type="project" value="TreeGrafter"/>
</dbReference>
<dbReference type="CDD" id="cd06259">
    <property type="entry name" value="YdcF-like"/>
    <property type="match status" value="1"/>
</dbReference>
<proteinExistence type="predicted"/>
<evidence type="ECO:0000259" key="2">
    <source>
        <dbReference type="Pfam" id="PF02698"/>
    </source>
</evidence>
<dbReference type="PROSITE" id="PS51257">
    <property type="entry name" value="PROKAR_LIPOPROTEIN"/>
    <property type="match status" value="1"/>
</dbReference>
<dbReference type="GO" id="GO:0005886">
    <property type="term" value="C:plasma membrane"/>
    <property type="evidence" value="ECO:0007669"/>
    <property type="project" value="TreeGrafter"/>
</dbReference>
<evidence type="ECO:0000313" key="3">
    <source>
        <dbReference type="EMBL" id="AEQ20389.1"/>
    </source>
</evidence>
<keyword evidence="1" id="KW-0812">Transmembrane</keyword>
<dbReference type="InterPro" id="IPR003848">
    <property type="entry name" value="DUF218"/>
</dbReference>
<reference evidence="3" key="1">
    <citation type="journal article" date="2011" name="J. Bacteriol.">
        <title>Long-chain N-acyl amino acid synthases are linked to the putative PEP-CTERM/exosortase protein-sorting system in Gram-negative bacteria.</title>
        <authorList>
            <person name="Craig J.W."/>
            <person name="Cherry M.A."/>
            <person name="Brady S.F."/>
        </authorList>
    </citation>
    <scope>NUCLEOTIDE SEQUENCE</scope>
</reference>